<comment type="caution">
    <text evidence="1">The sequence shown here is derived from an EMBL/GenBank/DDBJ whole genome shotgun (WGS) entry which is preliminary data.</text>
</comment>
<dbReference type="EMBL" id="NDYL01000001">
    <property type="protein sequence ID" value="OXB95023.1"/>
    <property type="molecule type" value="Genomic_DNA"/>
</dbReference>
<organism evidence="1 2">
    <name type="scientific">Parageobacillus galactosidasius</name>
    <dbReference type="NCBI Taxonomy" id="883812"/>
    <lineage>
        <taxon>Bacteria</taxon>
        <taxon>Bacillati</taxon>
        <taxon>Bacillota</taxon>
        <taxon>Bacilli</taxon>
        <taxon>Bacillales</taxon>
        <taxon>Anoxybacillaceae</taxon>
        <taxon>Parageobacillus</taxon>
    </lineage>
</organism>
<proteinExistence type="predicted"/>
<dbReference type="AlphaFoldDB" id="A0A226QR99"/>
<evidence type="ECO:0000313" key="1">
    <source>
        <dbReference type="EMBL" id="OXB95023.1"/>
    </source>
</evidence>
<sequence>MRGGEFSIELFRRYQRSEQALVLTRMEMVVTGGYAKGDANHQGVVRDFVFQVHGLLAVQGARSDYPGLEFPFLA</sequence>
<keyword evidence="2" id="KW-1185">Reference proteome</keyword>
<name>A0A226QR99_9BACL</name>
<gene>
    <name evidence="1" type="ORF">B9L23_09345</name>
</gene>
<dbReference type="Proteomes" id="UP000198394">
    <property type="component" value="Unassembled WGS sequence"/>
</dbReference>
<reference evidence="1 2" key="1">
    <citation type="submission" date="2017-04" db="EMBL/GenBank/DDBJ databases">
        <title>The genome sequence of Parageobacillus galactosidasius DSM 18751.</title>
        <authorList>
            <person name="Ramaloko W.T."/>
            <person name="Koen N."/>
            <person name="Polliack S."/>
            <person name="Aliyu H."/>
            <person name="Lebre P."/>
            <person name="Mohr T."/>
            <person name="Oswald F."/>
            <person name="Zwick M."/>
            <person name="Neumann A."/>
            <person name="Syldatk C."/>
            <person name="Cowan D."/>
            <person name="De Maayer P."/>
        </authorList>
    </citation>
    <scope>NUCLEOTIDE SEQUENCE [LARGE SCALE GENOMIC DNA]</scope>
    <source>
        <strain evidence="1 2">DSM 18751</strain>
    </source>
</reference>
<protein>
    <submittedName>
        <fullName evidence="1">Uncharacterized protein</fullName>
    </submittedName>
</protein>
<accession>A0A226QR99</accession>
<evidence type="ECO:0000313" key="2">
    <source>
        <dbReference type="Proteomes" id="UP000198394"/>
    </source>
</evidence>